<dbReference type="RefSeq" id="WP_096352573.1">
    <property type="nucleotide sequence ID" value="NZ_AP014946.1"/>
</dbReference>
<evidence type="ECO:0000313" key="2">
    <source>
        <dbReference type="Proteomes" id="UP000236884"/>
    </source>
</evidence>
<proteinExistence type="predicted"/>
<dbReference type="EMBL" id="AP014946">
    <property type="protein sequence ID" value="BAT58523.1"/>
    <property type="molecule type" value="Genomic_DNA"/>
</dbReference>
<protein>
    <submittedName>
        <fullName evidence="1">Uncharacterized protein</fullName>
    </submittedName>
</protein>
<accession>A0A0S3PRF2</accession>
<gene>
    <name evidence="1" type="ORF">GJW-30_1_01049</name>
</gene>
<dbReference type="KEGG" id="vgo:GJW-30_1_01049"/>
<dbReference type="Proteomes" id="UP000236884">
    <property type="component" value="Chromosome"/>
</dbReference>
<sequence length="65" mass="7524">MNDVIELLKETLADEPGVARPAQVIDLEEHRRRRGYPPVRATCFVRPRVTVSADDDAFEFHETRM</sequence>
<evidence type="ECO:0000313" key="1">
    <source>
        <dbReference type="EMBL" id="BAT58523.1"/>
    </source>
</evidence>
<organism evidence="1 2">
    <name type="scientific">Variibacter gotjawalensis</name>
    <dbReference type="NCBI Taxonomy" id="1333996"/>
    <lineage>
        <taxon>Bacteria</taxon>
        <taxon>Pseudomonadati</taxon>
        <taxon>Pseudomonadota</taxon>
        <taxon>Alphaproteobacteria</taxon>
        <taxon>Hyphomicrobiales</taxon>
        <taxon>Nitrobacteraceae</taxon>
        <taxon>Variibacter</taxon>
    </lineage>
</organism>
<dbReference type="AlphaFoldDB" id="A0A0S3PRF2"/>
<keyword evidence="2" id="KW-1185">Reference proteome</keyword>
<reference evidence="1 2" key="1">
    <citation type="submission" date="2015-08" db="EMBL/GenBank/DDBJ databases">
        <title>Investigation of the bacterial diversity of lava forest soil.</title>
        <authorList>
            <person name="Lee J.S."/>
        </authorList>
    </citation>
    <scope>NUCLEOTIDE SEQUENCE [LARGE SCALE GENOMIC DNA]</scope>
    <source>
        <strain evidence="1 2">GJW-30</strain>
    </source>
</reference>
<name>A0A0S3PRF2_9BRAD</name>